<name>A0A9X0C6X8_9EURO</name>
<keyword evidence="2" id="KW-1185">Reference proteome</keyword>
<reference evidence="1" key="1">
    <citation type="submission" date="2022-12" db="EMBL/GenBank/DDBJ databases">
        <authorList>
            <person name="Petersen C."/>
        </authorList>
    </citation>
    <scope>NUCLEOTIDE SEQUENCE</scope>
    <source>
        <strain evidence="1">IBT 29495</strain>
    </source>
</reference>
<evidence type="ECO:0000313" key="1">
    <source>
        <dbReference type="EMBL" id="KAJ5503901.1"/>
    </source>
</evidence>
<evidence type="ECO:0000313" key="2">
    <source>
        <dbReference type="Proteomes" id="UP001149954"/>
    </source>
</evidence>
<sequence length="106" mass="11469">MVIIKNPIGDGLNVFRAPFTSVYQGADLHPPDKAVDRLNADIQDLASILLAALCILPAARLLPSNAGGIVRSDLLRLVSGITSDDFHLDQVKPLCTYQPMNRYGIV</sequence>
<protein>
    <submittedName>
        <fullName evidence="1">Uncharacterized protein</fullName>
    </submittedName>
</protein>
<organism evidence="1 2">
    <name type="scientific">Penicillium fimorum</name>
    <dbReference type="NCBI Taxonomy" id="1882269"/>
    <lineage>
        <taxon>Eukaryota</taxon>
        <taxon>Fungi</taxon>
        <taxon>Dikarya</taxon>
        <taxon>Ascomycota</taxon>
        <taxon>Pezizomycotina</taxon>
        <taxon>Eurotiomycetes</taxon>
        <taxon>Eurotiomycetidae</taxon>
        <taxon>Eurotiales</taxon>
        <taxon>Aspergillaceae</taxon>
        <taxon>Penicillium</taxon>
    </lineage>
</organism>
<proteinExistence type="predicted"/>
<reference evidence="1" key="2">
    <citation type="journal article" date="2023" name="IMA Fungus">
        <title>Comparative genomic study of the Penicillium genus elucidates a diverse pangenome and 15 lateral gene transfer events.</title>
        <authorList>
            <person name="Petersen C."/>
            <person name="Sorensen T."/>
            <person name="Nielsen M.R."/>
            <person name="Sondergaard T.E."/>
            <person name="Sorensen J.L."/>
            <person name="Fitzpatrick D.A."/>
            <person name="Frisvad J.C."/>
            <person name="Nielsen K.L."/>
        </authorList>
    </citation>
    <scope>NUCLEOTIDE SEQUENCE</scope>
    <source>
        <strain evidence="1">IBT 29495</strain>
    </source>
</reference>
<dbReference type="OrthoDB" id="5584477at2759"/>
<dbReference type="Proteomes" id="UP001149954">
    <property type="component" value="Unassembled WGS sequence"/>
</dbReference>
<dbReference type="EMBL" id="JAPWDS010000003">
    <property type="protein sequence ID" value="KAJ5503901.1"/>
    <property type="molecule type" value="Genomic_DNA"/>
</dbReference>
<accession>A0A9X0C6X8</accession>
<gene>
    <name evidence="1" type="ORF">N7463_006775</name>
</gene>
<comment type="caution">
    <text evidence="1">The sequence shown here is derived from an EMBL/GenBank/DDBJ whole genome shotgun (WGS) entry which is preliminary data.</text>
</comment>
<dbReference type="AlphaFoldDB" id="A0A9X0C6X8"/>